<dbReference type="PROSITE" id="PS51257">
    <property type="entry name" value="PROKAR_LIPOPROTEIN"/>
    <property type="match status" value="1"/>
</dbReference>
<dbReference type="Proteomes" id="UP000267469">
    <property type="component" value="Unassembled WGS sequence"/>
</dbReference>
<dbReference type="OrthoDB" id="1448121at2"/>
<sequence>MKSLHYFTGLLLFAVICSCSGSKNTVSGPKNMGALDSLVQQKEFRIVNNWGNPMVTNAMMNLSDLLGPQNNIQRINLMGNPSYLDIKGDSVKAYLPYFGERQMGGGYNMDGEAIQFDQEAADMKMEYIKAKERYRIRFKANKNSESFNVILEIYANRKTNLMINSTQRNPIRYEGIIAPLPEE</sequence>
<evidence type="ECO:0000313" key="2">
    <source>
        <dbReference type="Proteomes" id="UP000267469"/>
    </source>
</evidence>
<organism evidence="1 2">
    <name type="scientific">Sinomicrobium pectinilyticum</name>
    <dbReference type="NCBI Taxonomy" id="1084421"/>
    <lineage>
        <taxon>Bacteria</taxon>
        <taxon>Pseudomonadati</taxon>
        <taxon>Bacteroidota</taxon>
        <taxon>Flavobacteriia</taxon>
        <taxon>Flavobacteriales</taxon>
        <taxon>Flavobacteriaceae</taxon>
        <taxon>Sinomicrobium</taxon>
    </lineage>
</organism>
<name>A0A3N0ESW6_SINP1</name>
<dbReference type="Gene3D" id="2.40.128.410">
    <property type="match status" value="1"/>
</dbReference>
<dbReference type="EMBL" id="RJTM01000029">
    <property type="protein sequence ID" value="RNL90779.1"/>
    <property type="molecule type" value="Genomic_DNA"/>
</dbReference>
<dbReference type="RefSeq" id="WP_123215155.1">
    <property type="nucleotide sequence ID" value="NZ_RJTM01000029.1"/>
</dbReference>
<dbReference type="InterPro" id="IPR025347">
    <property type="entry name" value="DUF4251"/>
</dbReference>
<gene>
    <name evidence="1" type="ORF">ED312_06310</name>
</gene>
<dbReference type="Pfam" id="PF14059">
    <property type="entry name" value="DUF4251"/>
    <property type="match status" value="1"/>
</dbReference>
<dbReference type="AlphaFoldDB" id="A0A3N0ESW6"/>
<protein>
    <submittedName>
        <fullName evidence="1">DUF4251 domain-containing protein</fullName>
    </submittedName>
</protein>
<proteinExistence type="predicted"/>
<accession>A0A3N0ESW6</accession>
<keyword evidence="2" id="KW-1185">Reference proteome</keyword>
<comment type="caution">
    <text evidence="1">The sequence shown here is derived from an EMBL/GenBank/DDBJ whole genome shotgun (WGS) entry which is preliminary data.</text>
</comment>
<reference evidence="1 2" key="1">
    <citation type="submission" date="2018-10" db="EMBL/GenBank/DDBJ databases">
        <title>Sinomicrobium pectinilyticum sp. nov., a pectinase-producing bacterium isolated from alkaline and saline soil, and emended description of the genus Sinomicrobium.</title>
        <authorList>
            <person name="Cheng B."/>
            <person name="Li C."/>
            <person name="Lai Q."/>
            <person name="Du M."/>
            <person name="Shao Z."/>
            <person name="Xu P."/>
            <person name="Yang C."/>
        </authorList>
    </citation>
    <scope>NUCLEOTIDE SEQUENCE [LARGE SCALE GENOMIC DNA]</scope>
    <source>
        <strain evidence="1 2">5DNS001</strain>
    </source>
</reference>
<evidence type="ECO:0000313" key="1">
    <source>
        <dbReference type="EMBL" id="RNL90779.1"/>
    </source>
</evidence>